<feature type="transmembrane region" description="Helical" evidence="8">
    <location>
        <begin position="26"/>
        <end position="48"/>
    </location>
</feature>
<dbReference type="PANTHER" id="PTHR31611">
    <property type="entry name" value="HIGH-AFFINITY NICKEL TRANSPORT PROTEIN NIC1"/>
    <property type="match status" value="1"/>
</dbReference>
<keyword evidence="7 8" id="KW-0472">Membrane</keyword>
<feature type="transmembrane region" description="Helical" evidence="8">
    <location>
        <begin position="98"/>
        <end position="126"/>
    </location>
</feature>
<name>A0A255G5Z2_9ACTN</name>
<evidence type="ECO:0000256" key="5">
    <source>
        <dbReference type="ARBA" id="ARBA00022692"/>
    </source>
</evidence>
<comment type="subcellular location">
    <subcellularLocation>
        <location evidence="8">Cell membrane</location>
        <topology evidence="8">Multi-pass membrane protein</topology>
    </subcellularLocation>
    <subcellularLocation>
        <location evidence="1">Endomembrane system</location>
        <topology evidence="1">Multi-pass membrane protein</topology>
    </subcellularLocation>
</comment>
<evidence type="ECO:0000313" key="10">
    <source>
        <dbReference type="Proteomes" id="UP000215896"/>
    </source>
</evidence>
<evidence type="ECO:0000256" key="3">
    <source>
        <dbReference type="ARBA" id="ARBA00022448"/>
    </source>
</evidence>
<feature type="transmembrane region" description="Helical" evidence="8">
    <location>
        <begin position="235"/>
        <end position="254"/>
    </location>
</feature>
<proteinExistence type="inferred from homology"/>
<dbReference type="Proteomes" id="UP000215896">
    <property type="component" value="Unassembled WGS sequence"/>
</dbReference>
<protein>
    <recommendedName>
        <fullName evidence="8">Nickel/cobalt efflux system</fullName>
    </recommendedName>
</protein>
<gene>
    <name evidence="9" type="ORF">CGZ94_18440</name>
</gene>
<dbReference type="GO" id="GO:0012505">
    <property type="term" value="C:endomembrane system"/>
    <property type="evidence" value="ECO:0007669"/>
    <property type="project" value="UniProtKB-SubCell"/>
</dbReference>
<comment type="similarity">
    <text evidence="2 8">Belongs to the NiCoT transporter (TC 2.A.52) family.</text>
</comment>
<comment type="caution">
    <text evidence="9">The sequence shown here is derived from an EMBL/GenBank/DDBJ whole genome shotgun (WGS) entry which is preliminary data.</text>
</comment>
<feature type="transmembrane region" description="Helical" evidence="8">
    <location>
        <begin position="146"/>
        <end position="167"/>
    </location>
</feature>
<dbReference type="EMBL" id="NMVO01000017">
    <property type="protein sequence ID" value="OYO09633.1"/>
    <property type="molecule type" value="Genomic_DNA"/>
</dbReference>
<dbReference type="GO" id="GO:0015099">
    <property type="term" value="F:nickel cation transmembrane transporter activity"/>
    <property type="evidence" value="ECO:0007669"/>
    <property type="project" value="UniProtKB-UniRule"/>
</dbReference>
<dbReference type="RefSeq" id="WP_094406627.1">
    <property type="nucleotide sequence ID" value="NZ_NMVO01000017.1"/>
</dbReference>
<feature type="transmembrane region" description="Helical" evidence="8">
    <location>
        <begin position="54"/>
        <end position="72"/>
    </location>
</feature>
<accession>A0A255G5Z2</accession>
<dbReference type="PANTHER" id="PTHR31611:SF0">
    <property type="entry name" value="HIGH-AFFINITY NICKEL TRANSPORT PROTEIN NIC1"/>
    <property type="match status" value="1"/>
</dbReference>
<reference evidence="9 10" key="1">
    <citation type="submission" date="2017-07" db="EMBL/GenBank/DDBJ databases">
        <title>Draft whole genome sequences of clinical Proprionibacteriaceae strains.</title>
        <authorList>
            <person name="Bernier A.-M."/>
            <person name="Bernard K."/>
            <person name="Domingo M.-C."/>
        </authorList>
    </citation>
    <scope>NUCLEOTIDE SEQUENCE [LARGE SCALE GENOMIC DNA]</scope>
    <source>
        <strain evidence="9 10">NML 030167</strain>
    </source>
</reference>
<evidence type="ECO:0000256" key="8">
    <source>
        <dbReference type="RuleBase" id="RU362101"/>
    </source>
</evidence>
<feature type="transmembrane region" description="Helical" evidence="8">
    <location>
        <begin position="275"/>
        <end position="299"/>
    </location>
</feature>
<evidence type="ECO:0000256" key="2">
    <source>
        <dbReference type="ARBA" id="ARBA00010892"/>
    </source>
</evidence>
<feature type="transmembrane region" description="Helical" evidence="8">
    <location>
        <begin position="319"/>
        <end position="337"/>
    </location>
</feature>
<keyword evidence="10" id="KW-1185">Reference proteome</keyword>
<evidence type="ECO:0000256" key="7">
    <source>
        <dbReference type="ARBA" id="ARBA00023136"/>
    </source>
</evidence>
<sequence>MSAGAPAVGWRSLLTRRGRRSAPLRLRAAAALSVVAVLHLLGLALLGVGLATTPAGVLTLGMAGFAYTRGWLHSLDADHLAMIDNSTRKFLTEGHRPAAVGLAFSGGHSTVVVIAGIAVVAGVGWIREAADPGSALAGRLGLVGGLVSAGYLLLVAAANLPTLIAAWRDRRTSGAAGPRPLGLMGRVLRAPLARVRHAGHIYWFGVLFGLGFDTASTLSILMLTAAAGVAGAPPLTLLALPLLFAAGMTLGDSVNQLLMLRLYTAAVADRSRARLNLVVTAISIGAALAVAILTLAGIAAEHGWAGGVVTALAEVDTQWWGVGLLAVFAVVAASWALRRGFRSSDAPG</sequence>
<evidence type="ECO:0000256" key="1">
    <source>
        <dbReference type="ARBA" id="ARBA00004127"/>
    </source>
</evidence>
<feature type="transmembrane region" description="Helical" evidence="8">
    <location>
        <begin position="201"/>
        <end position="229"/>
    </location>
</feature>
<keyword evidence="6 8" id="KW-1133">Transmembrane helix</keyword>
<dbReference type="InterPro" id="IPR011541">
    <property type="entry name" value="Ni/Co_transpt_high_affinity"/>
</dbReference>
<evidence type="ECO:0000256" key="4">
    <source>
        <dbReference type="ARBA" id="ARBA00022596"/>
    </source>
</evidence>
<keyword evidence="3 8" id="KW-0813">Transport</keyword>
<dbReference type="OrthoDB" id="9776706at2"/>
<dbReference type="InterPro" id="IPR004688">
    <property type="entry name" value="Ni/Co_transpt"/>
</dbReference>
<keyword evidence="4" id="KW-0533">Nickel</keyword>
<evidence type="ECO:0000313" key="9">
    <source>
        <dbReference type="EMBL" id="OYO09633.1"/>
    </source>
</evidence>
<dbReference type="Pfam" id="PF03824">
    <property type="entry name" value="NicO"/>
    <property type="match status" value="1"/>
</dbReference>
<organism evidence="9 10">
    <name type="scientific">Enemella evansiae</name>
    <dbReference type="NCBI Taxonomy" id="2016499"/>
    <lineage>
        <taxon>Bacteria</taxon>
        <taxon>Bacillati</taxon>
        <taxon>Actinomycetota</taxon>
        <taxon>Actinomycetes</taxon>
        <taxon>Propionibacteriales</taxon>
        <taxon>Propionibacteriaceae</taxon>
        <taxon>Enemella</taxon>
    </lineage>
</organism>
<dbReference type="GO" id="GO:0005886">
    <property type="term" value="C:plasma membrane"/>
    <property type="evidence" value="ECO:0007669"/>
    <property type="project" value="UniProtKB-SubCell"/>
</dbReference>
<evidence type="ECO:0000256" key="6">
    <source>
        <dbReference type="ARBA" id="ARBA00022989"/>
    </source>
</evidence>
<dbReference type="AlphaFoldDB" id="A0A255G5Z2"/>
<keyword evidence="5 8" id="KW-0812">Transmembrane</keyword>